<feature type="binding site" description="axial binding residue" evidence="7">
    <location>
        <position position="408"/>
    </location>
    <ligand>
        <name>heme</name>
        <dbReference type="ChEBI" id="CHEBI:30413"/>
    </ligand>
    <ligandPart>
        <name>Fe</name>
        <dbReference type="ChEBI" id="CHEBI:18248"/>
    </ligandPart>
</feature>
<name>A0AAD6CNN6_9EURO</name>
<keyword evidence="7 8" id="KW-0349">Heme</keyword>
<dbReference type="InterPro" id="IPR001128">
    <property type="entry name" value="Cyt_P450"/>
</dbReference>
<evidence type="ECO:0000256" key="8">
    <source>
        <dbReference type="RuleBase" id="RU000461"/>
    </source>
</evidence>
<evidence type="ECO:0000256" key="5">
    <source>
        <dbReference type="ARBA" id="ARBA00023004"/>
    </source>
</evidence>
<dbReference type="GO" id="GO:0004497">
    <property type="term" value="F:monooxygenase activity"/>
    <property type="evidence" value="ECO:0007669"/>
    <property type="project" value="UniProtKB-KW"/>
</dbReference>
<evidence type="ECO:0000313" key="10">
    <source>
        <dbReference type="Proteomes" id="UP001220324"/>
    </source>
</evidence>
<keyword evidence="10" id="KW-1185">Reference proteome</keyword>
<dbReference type="PROSITE" id="PS00086">
    <property type="entry name" value="CYTOCHROME_P450"/>
    <property type="match status" value="1"/>
</dbReference>
<evidence type="ECO:0000256" key="4">
    <source>
        <dbReference type="ARBA" id="ARBA00023002"/>
    </source>
</evidence>
<dbReference type="InterPro" id="IPR036396">
    <property type="entry name" value="Cyt_P450_sf"/>
</dbReference>
<sequence length="489" mass="55800">MKMFITDETLLHMPYICVLSITVLLTYKVWHNYVQRGKLPLPPCPPGIPILGNLIEFVKDAKKASQHLLLQRWAEEYGDIIGVKIGPMTEYYLSSDQAVKEIFDRASAATAERPRWLVSNEQICNKMNVLLLNAKSTPDYTLIVGYMLRKEQIPDTNNPAIGYIHETGLVQILGTLPGSYLVDVLPFLDSLPMFLKPWERNSRARFKRDLEWCMERLNRVKNPKSGDPEIPQEGFLQTLLQNSSKFGVEPEEAGYLSLMVVMAAADTSQMSTWSFLEAMLQFPDVQKKAQKEIDDVVGDRIPVYEDLDSIPYVRCIMKEVWRWRPPVALGHPHVTTKELEYGGYRIPKGSRIHINAWAIGHDANRHENPERFWPERYSHDQTTTMESINSRDVTKRDHFAFGAGRRVCPGYHVAERSFGVSIMRILWAFDIQPSPTAKLPLDFSQYRGQPPGNPNSDLPVSLSSRNGKDELIRKAFDDALQSRAPMAQL</sequence>
<dbReference type="GO" id="GO:0016705">
    <property type="term" value="F:oxidoreductase activity, acting on paired donors, with incorporation or reduction of molecular oxygen"/>
    <property type="evidence" value="ECO:0007669"/>
    <property type="project" value="InterPro"/>
</dbReference>
<dbReference type="EMBL" id="JAQIZZ010000007">
    <property type="protein sequence ID" value="KAJ5532238.1"/>
    <property type="molecule type" value="Genomic_DNA"/>
</dbReference>
<evidence type="ECO:0000256" key="7">
    <source>
        <dbReference type="PIRSR" id="PIRSR602401-1"/>
    </source>
</evidence>
<comment type="similarity">
    <text evidence="2 8">Belongs to the cytochrome P450 family.</text>
</comment>
<proteinExistence type="inferred from homology"/>
<gene>
    <name evidence="9" type="ORF">N7494_008790</name>
</gene>
<dbReference type="GO" id="GO:0020037">
    <property type="term" value="F:heme binding"/>
    <property type="evidence" value="ECO:0007669"/>
    <property type="project" value="InterPro"/>
</dbReference>
<comment type="caution">
    <text evidence="9">The sequence shown here is derived from an EMBL/GenBank/DDBJ whole genome shotgun (WGS) entry which is preliminary data.</text>
</comment>
<dbReference type="PANTHER" id="PTHR46300">
    <property type="entry name" value="P450, PUTATIVE (EUROFUNG)-RELATED-RELATED"/>
    <property type="match status" value="1"/>
</dbReference>
<keyword evidence="5 7" id="KW-0408">Iron</keyword>
<evidence type="ECO:0000256" key="2">
    <source>
        <dbReference type="ARBA" id="ARBA00010617"/>
    </source>
</evidence>
<evidence type="ECO:0000313" key="9">
    <source>
        <dbReference type="EMBL" id="KAJ5532238.1"/>
    </source>
</evidence>
<evidence type="ECO:0000256" key="1">
    <source>
        <dbReference type="ARBA" id="ARBA00001971"/>
    </source>
</evidence>
<dbReference type="Gene3D" id="1.10.630.10">
    <property type="entry name" value="Cytochrome P450"/>
    <property type="match status" value="2"/>
</dbReference>
<comment type="cofactor">
    <cofactor evidence="1 7">
        <name>heme</name>
        <dbReference type="ChEBI" id="CHEBI:30413"/>
    </cofactor>
</comment>
<dbReference type="SUPFAM" id="SSF48264">
    <property type="entry name" value="Cytochrome P450"/>
    <property type="match status" value="1"/>
</dbReference>
<organism evidence="9 10">
    <name type="scientific">Penicillium frequentans</name>
    <dbReference type="NCBI Taxonomy" id="3151616"/>
    <lineage>
        <taxon>Eukaryota</taxon>
        <taxon>Fungi</taxon>
        <taxon>Dikarya</taxon>
        <taxon>Ascomycota</taxon>
        <taxon>Pezizomycotina</taxon>
        <taxon>Eurotiomycetes</taxon>
        <taxon>Eurotiomycetidae</taxon>
        <taxon>Eurotiales</taxon>
        <taxon>Aspergillaceae</taxon>
        <taxon>Penicillium</taxon>
    </lineage>
</organism>
<dbReference type="PANTHER" id="PTHR46300:SF2">
    <property type="entry name" value="CYTOCHROME P450 MONOOXYGENASE ALNH-RELATED"/>
    <property type="match status" value="1"/>
</dbReference>
<evidence type="ECO:0000256" key="3">
    <source>
        <dbReference type="ARBA" id="ARBA00022723"/>
    </source>
</evidence>
<evidence type="ECO:0000256" key="6">
    <source>
        <dbReference type="ARBA" id="ARBA00023033"/>
    </source>
</evidence>
<keyword evidence="4 8" id="KW-0560">Oxidoreductase</keyword>
<keyword evidence="3 7" id="KW-0479">Metal-binding</keyword>
<dbReference type="PRINTS" id="PR00463">
    <property type="entry name" value="EP450I"/>
</dbReference>
<dbReference type="Pfam" id="PF00067">
    <property type="entry name" value="p450"/>
    <property type="match status" value="2"/>
</dbReference>
<dbReference type="GO" id="GO:0043386">
    <property type="term" value="P:mycotoxin biosynthetic process"/>
    <property type="evidence" value="ECO:0007669"/>
    <property type="project" value="UniProtKB-ARBA"/>
</dbReference>
<dbReference type="InterPro" id="IPR050364">
    <property type="entry name" value="Cytochrome_P450_fung"/>
</dbReference>
<dbReference type="InterPro" id="IPR017972">
    <property type="entry name" value="Cyt_P450_CS"/>
</dbReference>
<dbReference type="Proteomes" id="UP001220324">
    <property type="component" value="Unassembled WGS sequence"/>
</dbReference>
<reference evidence="9 10" key="1">
    <citation type="journal article" date="2023" name="IMA Fungus">
        <title>Comparative genomic study of the Penicillium genus elucidates a diverse pangenome and 15 lateral gene transfer events.</title>
        <authorList>
            <person name="Petersen C."/>
            <person name="Sorensen T."/>
            <person name="Nielsen M.R."/>
            <person name="Sondergaard T.E."/>
            <person name="Sorensen J.L."/>
            <person name="Fitzpatrick D.A."/>
            <person name="Frisvad J.C."/>
            <person name="Nielsen K.L."/>
        </authorList>
    </citation>
    <scope>NUCLEOTIDE SEQUENCE [LARGE SCALE GENOMIC DNA]</scope>
    <source>
        <strain evidence="9 10">IBT 35679</strain>
    </source>
</reference>
<accession>A0AAD6CNN6</accession>
<dbReference type="InterPro" id="IPR002401">
    <property type="entry name" value="Cyt_P450_E_grp-I"/>
</dbReference>
<dbReference type="GO" id="GO:0005506">
    <property type="term" value="F:iron ion binding"/>
    <property type="evidence" value="ECO:0007669"/>
    <property type="project" value="InterPro"/>
</dbReference>
<dbReference type="AlphaFoldDB" id="A0AAD6CNN6"/>
<keyword evidence="6 8" id="KW-0503">Monooxygenase</keyword>
<protein>
    <submittedName>
        <fullName evidence="9">Cytochrome P450</fullName>
    </submittedName>
</protein>